<reference evidence="6" key="1">
    <citation type="journal article" date="2023" name="Mol. Phylogenet. Evol.">
        <title>Genome-scale phylogeny and comparative genomics of the fungal order Sordariales.</title>
        <authorList>
            <person name="Hensen N."/>
            <person name="Bonometti L."/>
            <person name="Westerberg I."/>
            <person name="Brannstrom I.O."/>
            <person name="Guillou S."/>
            <person name="Cros-Aarteil S."/>
            <person name="Calhoun S."/>
            <person name="Haridas S."/>
            <person name="Kuo A."/>
            <person name="Mondo S."/>
            <person name="Pangilinan J."/>
            <person name="Riley R."/>
            <person name="LaButti K."/>
            <person name="Andreopoulos B."/>
            <person name="Lipzen A."/>
            <person name="Chen C."/>
            <person name="Yan M."/>
            <person name="Daum C."/>
            <person name="Ng V."/>
            <person name="Clum A."/>
            <person name="Steindorff A."/>
            <person name="Ohm R.A."/>
            <person name="Martin F."/>
            <person name="Silar P."/>
            <person name="Natvig D.O."/>
            <person name="Lalanne C."/>
            <person name="Gautier V."/>
            <person name="Ament-Velasquez S.L."/>
            <person name="Kruys A."/>
            <person name="Hutchinson M.I."/>
            <person name="Powell A.J."/>
            <person name="Barry K."/>
            <person name="Miller A.N."/>
            <person name="Grigoriev I.V."/>
            <person name="Debuchy R."/>
            <person name="Gladieux P."/>
            <person name="Hiltunen Thoren M."/>
            <person name="Johannesson H."/>
        </authorList>
    </citation>
    <scope>NUCLEOTIDE SEQUENCE</scope>
    <source>
        <strain evidence="6">CBS 532.94</strain>
    </source>
</reference>
<dbReference type="Proteomes" id="UP001303760">
    <property type="component" value="Unassembled WGS sequence"/>
</dbReference>
<gene>
    <name evidence="6" type="ORF">C8A03DRAFT_18483</name>
</gene>
<dbReference type="InterPro" id="IPR036866">
    <property type="entry name" value="RibonucZ/Hydroxyglut_hydro"/>
</dbReference>
<dbReference type="SMART" id="SM00849">
    <property type="entry name" value="Lactamase_B"/>
    <property type="match status" value="1"/>
</dbReference>
<evidence type="ECO:0000259" key="5">
    <source>
        <dbReference type="SMART" id="SM00849"/>
    </source>
</evidence>
<evidence type="ECO:0000313" key="6">
    <source>
        <dbReference type="EMBL" id="KAK4234658.1"/>
    </source>
</evidence>
<dbReference type="EMBL" id="MU860342">
    <property type="protein sequence ID" value="KAK4234658.1"/>
    <property type="molecule type" value="Genomic_DNA"/>
</dbReference>
<dbReference type="PANTHER" id="PTHR42978">
    <property type="entry name" value="QUORUM-QUENCHING LACTONASE YTNP-RELATED-RELATED"/>
    <property type="match status" value="1"/>
</dbReference>
<dbReference type="SUPFAM" id="SSF56281">
    <property type="entry name" value="Metallo-hydrolase/oxidoreductase"/>
    <property type="match status" value="1"/>
</dbReference>
<keyword evidence="7" id="KW-1185">Reference proteome</keyword>
<reference evidence="6" key="2">
    <citation type="submission" date="2023-05" db="EMBL/GenBank/DDBJ databases">
        <authorList>
            <consortium name="Lawrence Berkeley National Laboratory"/>
            <person name="Steindorff A."/>
            <person name="Hensen N."/>
            <person name="Bonometti L."/>
            <person name="Westerberg I."/>
            <person name="Brannstrom I.O."/>
            <person name="Guillou S."/>
            <person name="Cros-Aarteil S."/>
            <person name="Calhoun S."/>
            <person name="Haridas S."/>
            <person name="Kuo A."/>
            <person name="Mondo S."/>
            <person name="Pangilinan J."/>
            <person name="Riley R."/>
            <person name="Labutti K."/>
            <person name="Andreopoulos B."/>
            <person name="Lipzen A."/>
            <person name="Chen C."/>
            <person name="Yanf M."/>
            <person name="Daum C."/>
            <person name="Ng V."/>
            <person name="Clum A."/>
            <person name="Ohm R."/>
            <person name="Martin F."/>
            <person name="Silar P."/>
            <person name="Natvig D."/>
            <person name="Lalanne C."/>
            <person name="Gautier V."/>
            <person name="Ament-Velasquez S.L."/>
            <person name="Kruys A."/>
            <person name="Hutchinson M.I."/>
            <person name="Powell A.J."/>
            <person name="Barry K."/>
            <person name="Miller A.N."/>
            <person name="Grigoriev I.V."/>
            <person name="Debuchy R."/>
            <person name="Gladieux P."/>
            <person name="Thoren M.H."/>
            <person name="Johannesson H."/>
        </authorList>
    </citation>
    <scope>NUCLEOTIDE SEQUENCE</scope>
    <source>
        <strain evidence="6">CBS 532.94</strain>
    </source>
</reference>
<evidence type="ECO:0000313" key="7">
    <source>
        <dbReference type="Proteomes" id="UP001303760"/>
    </source>
</evidence>
<organism evidence="6 7">
    <name type="scientific">Achaetomium macrosporum</name>
    <dbReference type="NCBI Taxonomy" id="79813"/>
    <lineage>
        <taxon>Eukaryota</taxon>
        <taxon>Fungi</taxon>
        <taxon>Dikarya</taxon>
        <taxon>Ascomycota</taxon>
        <taxon>Pezizomycotina</taxon>
        <taxon>Sordariomycetes</taxon>
        <taxon>Sordariomycetidae</taxon>
        <taxon>Sordariales</taxon>
        <taxon>Chaetomiaceae</taxon>
        <taxon>Achaetomium</taxon>
    </lineage>
</organism>
<comment type="caution">
    <text evidence="6">The sequence shown here is derived from an EMBL/GenBank/DDBJ whole genome shotgun (WGS) entry which is preliminary data.</text>
</comment>
<dbReference type="InterPro" id="IPR051013">
    <property type="entry name" value="MBL_superfamily_lactonases"/>
</dbReference>
<dbReference type="AlphaFoldDB" id="A0AAN7C3D8"/>
<dbReference type="CDD" id="cd07730">
    <property type="entry name" value="metallo-hydrolase-like_MBL-fold"/>
    <property type="match status" value="1"/>
</dbReference>
<evidence type="ECO:0000256" key="2">
    <source>
        <dbReference type="ARBA" id="ARBA00022723"/>
    </source>
</evidence>
<dbReference type="GO" id="GO:0046872">
    <property type="term" value="F:metal ion binding"/>
    <property type="evidence" value="ECO:0007669"/>
    <property type="project" value="UniProtKB-KW"/>
</dbReference>
<protein>
    <submittedName>
        <fullName evidence="6">Beta-lactamase-like protein</fullName>
    </submittedName>
</protein>
<dbReference type="PANTHER" id="PTHR42978:SF5">
    <property type="entry name" value="METALLO-BETA-LACTAMASE DOMAIN-CONTAINING PROTEIN"/>
    <property type="match status" value="1"/>
</dbReference>
<proteinExistence type="inferred from homology"/>
<evidence type="ECO:0000256" key="4">
    <source>
        <dbReference type="ARBA" id="ARBA00022833"/>
    </source>
</evidence>
<dbReference type="Gene3D" id="3.60.15.10">
    <property type="entry name" value="Ribonuclease Z/Hydroxyacylglutathione hydrolase-like"/>
    <property type="match status" value="1"/>
</dbReference>
<dbReference type="InterPro" id="IPR001279">
    <property type="entry name" value="Metallo-B-lactamas"/>
</dbReference>
<dbReference type="Pfam" id="PF00753">
    <property type="entry name" value="Lactamase_B"/>
    <property type="match status" value="1"/>
</dbReference>
<dbReference type="GO" id="GO:0016787">
    <property type="term" value="F:hydrolase activity"/>
    <property type="evidence" value="ECO:0007669"/>
    <property type="project" value="UniProtKB-KW"/>
</dbReference>
<feature type="domain" description="Metallo-beta-lactamase" evidence="5">
    <location>
        <begin position="56"/>
        <end position="281"/>
    </location>
</feature>
<sequence length="363" mass="40013">MDCDPLCEPAPAPELNIPDSECTVDVRVMDTGTLLYLNPELFWQPKLDGFDGLHAPVYCFLVSHGDRHVVFDLGVRRDWENYAPRVVSVIRATTTITMGTDIASMLEGSSLGIRARDVEAVIWSHNHFDHTGDPATFPSTTELVVGPGVRATSWPGYPTNPQGTVLDADVQGRPVREIAFHGEQHLRIGGFDASDYFGDGSFYLLDAPGHAVGHICALARTTAHPASFVFMGADACHHAGVLRPTTYLPLPKNPPFRGVCPGELLAALTKTGRHDTTFFDVAEGPIFHDHGAAMETVRKIRELDASEDVFVVLAHDLSLRQRIPPFPERLNDWKARGLRPETRWVFLQDFEGAVKQHAADRAH</sequence>
<comment type="similarity">
    <text evidence="1">Belongs to the metallo-beta-lactamase superfamily.</text>
</comment>
<keyword evidence="2" id="KW-0479">Metal-binding</keyword>
<keyword evidence="4" id="KW-0862">Zinc</keyword>
<accession>A0AAN7C3D8</accession>
<evidence type="ECO:0000256" key="3">
    <source>
        <dbReference type="ARBA" id="ARBA00022801"/>
    </source>
</evidence>
<evidence type="ECO:0000256" key="1">
    <source>
        <dbReference type="ARBA" id="ARBA00007749"/>
    </source>
</evidence>
<name>A0AAN7C3D8_9PEZI</name>
<keyword evidence="3" id="KW-0378">Hydrolase</keyword>